<dbReference type="EMBL" id="CP126211">
    <property type="protein sequence ID" value="WIA13015.1"/>
    <property type="molecule type" value="Genomic_DNA"/>
</dbReference>
<sequence length="491" mass="54927">MEEEDGTLGHGSAEAEASEPAEQDSSFHHELSQLEHDEGAAYHEPALTGRTACTDSHHAAGDATHRSNMTTSTAAYYDSEVYSSMSPQASSLTTGTSSRPMSAAQRDLRGSRPNSAAIAAQIEGFVNDFLISEDDNVRLLLENVPEVDHGPDDDDECDDELLRPNMEEAIRHAQQEQAALLELNDALQRRARQVMEQRNKGRPAVNRELSRLDGADARYRSALKMWCELREDRERVSAHFQATVMDMKSALEGRIRRAEDIAAAFAHFKREVCLAAEHSKTGRPVGEKALAALEERDRAVEEEVQRVRLKNIHLANALKKLEATIRNKEQLAEGLHLIDFEQLKIENQSLNEKIEERNEELIKLRKKTTVTVQILTHMKEKLHFIEGENQQLSQQLAELEAALAGSRDVLAGLKATRDKMRQQGRQLKENSVYVSNPMLLQDMQAQKEKRDDLLAEIELLRQQYEAAAAAAGRLSSAGPERSPGQLTFAKM</sequence>
<evidence type="ECO:0000256" key="1">
    <source>
        <dbReference type="ARBA" id="ARBA00004138"/>
    </source>
</evidence>
<protein>
    <recommendedName>
        <fullName evidence="6">CCDC113/CCDC96 coiled-coil domain-containing protein</fullName>
    </recommendedName>
</protein>
<accession>A0ABY8TV85</accession>
<organism evidence="7 8">
    <name type="scientific">Tetradesmus obliquus</name>
    <name type="common">Green alga</name>
    <name type="synonym">Acutodesmus obliquus</name>
    <dbReference type="NCBI Taxonomy" id="3088"/>
    <lineage>
        <taxon>Eukaryota</taxon>
        <taxon>Viridiplantae</taxon>
        <taxon>Chlorophyta</taxon>
        <taxon>core chlorophytes</taxon>
        <taxon>Chlorophyceae</taxon>
        <taxon>CS clade</taxon>
        <taxon>Sphaeropleales</taxon>
        <taxon>Scenedesmaceae</taxon>
        <taxon>Tetradesmus</taxon>
    </lineage>
</organism>
<reference evidence="7 8" key="1">
    <citation type="submission" date="2023-05" db="EMBL/GenBank/DDBJ databases">
        <title>A 100% complete, gapless, phased diploid assembly of the Scenedesmus obliquus UTEX 3031 genome.</title>
        <authorList>
            <person name="Biondi T.C."/>
            <person name="Hanschen E.R."/>
            <person name="Kwon T."/>
            <person name="Eng W."/>
            <person name="Kruse C.P.S."/>
            <person name="Koehler S.I."/>
            <person name="Kunde Y."/>
            <person name="Gleasner C.D."/>
            <person name="You Mak K.T."/>
            <person name="Polle J."/>
            <person name="Hovde B.T."/>
            <person name="Starkenburg S.R."/>
        </authorList>
    </citation>
    <scope>NUCLEOTIDE SEQUENCE [LARGE SCALE GENOMIC DNA]</scope>
    <source>
        <strain evidence="7 8">DOE0152z</strain>
    </source>
</reference>
<dbReference type="PANTHER" id="PTHR15654:SF1">
    <property type="entry name" value="COILED-COIL DOMAIN-CONTAINING PROTEIN 96"/>
    <property type="match status" value="1"/>
</dbReference>
<dbReference type="Proteomes" id="UP001244341">
    <property type="component" value="Chromosome 4b"/>
</dbReference>
<dbReference type="InterPro" id="IPR025254">
    <property type="entry name" value="CCDC113/CCDC96_CC"/>
</dbReference>
<evidence type="ECO:0000256" key="5">
    <source>
        <dbReference type="SAM" id="MobiDB-lite"/>
    </source>
</evidence>
<comment type="subcellular location">
    <subcellularLocation>
        <location evidence="1">Cell projection</location>
        <location evidence="1">Cilium</location>
    </subcellularLocation>
</comment>
<evidence type="ECO:0000256" key="2">
    <source>
        <dbReference type="ARBA" id="ARBA00023054"/>
    </source>
</evidence>
<dbReference type="InterPro" id="IPR051885">
    <property type="entry name" value="CC_CF"/>
</dbReference>
<feature type="compositionally biased region" description="Polar residues" evidence="5">
    <location>
        <begin position="87"/>
        <end position="100"/>
    </location>
</feature>
<feature type="region of interest" description="Disordered" evidence="5">
    <location>
        <begin position="87"/>
        <end position="112"/>
    </location>
</feature>
<feature type="region of interest" description="Disordered" evidence="5">
    <location>
        <begin position="1"/>
        <end position="41"/>
    </location>
</feature>
<feature type="coiled-coil region" evidence="4">
    <location>
        <begin position="290"/>
        <end position="470"/>
    </location>
</feature>
<gene>
    <name evidence="7" type="ORF">OEZ85_006625</name>
</gene>
<keyword evidence="8" id="KW-1185">Reference proteome</keyword>
<name>A0ABY8TV85_TETOB</name>
<evidence type="ECO:0000256" key="4">
    <source>
        <dbReference type="SAM" id="Coils"/>
    </source>
</evidence>
<dbReference type="Pfam" id="PF13870">
    <property type="entry name" value="CCDC113_CCDC96_CC"/>
    <property type="match status" value="1"/>
</dbReference>
<proteinExistence type="predicted"/>
<evidence type="ECO:0000256" key="3">
    <source>
        <dbReference type="ARBA" id="ARBA00023273"/>
    </source>
</evidence>
<keyword evidence="2 4" id="KW-0175">Coiled coil</keyword>
<evidence type="ECO:0000313" key="8">
    <source>
        <dbReference type="Proteomes" id="UP001244341"/>
    </source>
</evidence>
<evidence type="ECO:0000313" key="7">
    <source>
        <dbReference type="EMBL" id="WIA13015.1"/>
    </source>
</evidence>
<feature type="compositionally biased region" description="Basic and acidic residues" evidence="5">
    <location>
        <begin position="25"/>
        <end position="41"/>
    </location>
</feature>
<evidence type="ECO:0000259" key="6">
    <source>
        <dbReference type="Pfam" id="PF13870"/>
    </source>
</evidence>
<keyword evidence="3" id="KW-0966">Cell projection</keyword>
<dbReference type="PANTHER" id="PTHR15654">
    <property type="entry name" value="COILED-COIL DOMAIN-CONTAINING PROTEIN 113-RELATED"/>
    <property type="match status" value="1"/>
</dbReference>
<feature type="domain" description="CCDC113/CCDC96 coiled-coil" evidence="6">
    <location>
        <begin position="300"/>
        <end position="468"/>
    </location>
</feature>